<dbReference type="InterPro" id="IPR000326">
    <property type="entry name" value="PAP2/HPO"/>
</dbReference>
<organism evidence="3 4">
    <name type="scientific">Petropleomorpha daqingensis</name>
    <dbReference type="NCBI Taxonomy" id="2026353"/>
    <lineage>
        <taxon>Bacteria</taxon>
        <taxon>Bacillati</taxon>
        <taxon>Actinomycetota</taxon>
        <taxon>Actinomycetes</taxon>
        <taxon>Geodermatophilales</taxon>
        <taxon>Geodermatophilaceae</taxon>
        <taxon>Petropleomorpha</taxon>
    </lineage>
</organism>
<dbReference type="RefSeq" id="WP_179715636.1">
    <property type="nucleotide sequence ID" value="NZ_JACBZT010000001.1"/>
</dbReference>
<dbReference type="SMART" id="SM00014">
    <property type="entry name" value="acidPPc"/>
    <property type="match status" value="1"/>
</dbReference>
<protein>
    <submittedName>
        <fullName evidence="3">Undecaprenyl-diphosphatase</fullName>
        <ecNumber evidence="3">3.6.1.27</ecNumber>
    </submittedName>
</protein>
<feature type="transmembrane region" description="Helical" evidence="1">
    <location>
        <begin position="59"/>
        <end position="81"/>
    </location>
</feature>
<feature type="transmembrane region" description="Helical" evidence="1">
    <location>
        <begin position="160"/>
        <end position="178"/>
    </location>
</feature>
<keyword evidence="4" id="KW-1185">Reference proteome</keyword>
<keyword evidence="1" id="KW-0812">Transmembrane</keyword>
<evidence type="ECO:0000259" key="2">
    <source>
        <dbReference type="SMART" id="SM00014"/>
    </source>
</evidence>
<feature type="transmembrane region" description="Helical" evidence="1">
    <location>
        <begin position="131"/>
        <end position="153"/>
    </location>
</feature>
<dbReference type="InterPro" id="IPR036938">
    <property type="entry name" value="PAP2/HPO_sf"/>
</dbReference>
<comment type="caution">
    <text evidence="3">The sequence shown here is derived from an EMBL/GenBank/DDBJ whole genome shotgun (WGS) entry which is preliminary data.</text>
</comment>
<keyword evidence="3" id="KW-0378">Hydrolase</keyword>
<sequence length="211" mass="21618">MTTTAPPRPRSVVRGPRDVVLLLAGVLVLVLVSVPVYGGRVTGAEAAVFRVVDAVPLPIAAVWPVMQLGNFLVVPVAALVAAAFRRWRLAAELLLAGAGVYVLAKVVKGIVVRGRPDALLDDVVVRGAPALGRGFVSGHAAVVTALLVVAWPWLPRPGRVVCAVLAVLVCLARVQVAAHLPLDVVGGAALGLAVAGAVRLLLGRPAPAVVE</sequence>
<name>A0A853CEI7_9ACTN</name>
<dbReference type="Proteomes" id="UP000541969">
    <property type="component" value="Unassembled WGS sequence"/>
</dbReference>
<evidence type="ECO:0000313" key="3">
    <source>
        <dbReference type="EMBL" id="NYJ04992.1"/>
    </source>
</evidence>
<reference evidence="3 4" key="1">
    <citation type="submission" date="2020-07" db="EMBL/GenBank/DDBJ databases">
        <title>Sequencing the genomes of 1000 actinobacteria strains.</title>
        <authorList>
            <person name="Klenk H.-P."/>
        </authorList>
    </citation>
    <scope>NUCLEOTIDE SEQUENCE [LARGE SCALE GENOMIC DNA]</scope>
    <source>
        <strain evidence="3 4">DSM 104001</strain>
    </source>
</reference>
<evidence type="ECO:0000256" key="1">
    <source>
        <dbReference type="SAM" id="Phobius"/>
    </source>
</evidence>
<keyword evidence="1" id="KW-0472">Membrane</keyword>
<proteinExistence type="predicted"/>
<feature type="transmembrane region" description="Helical" evidence="1">
    <location>
        <begin position="93"/>
        <end position="111"/>
    </location>
</feature>
<feature type="transmembrane region" description="Helical" evidence="1">
    <location>
        <begin position="184"/>
        <end position="202"/>
    </location>
</feature>
<accession>A0A853CEI7</accession>
<dbReference type="SUPFAM" id="SSF48317">
    <property type="entry name" value="Acid phosphatase/Vanadium-dependent haloperoxidase"/>
    <property type="match status" value="1"/>
</dbReference>
<dbReference type="Gene3D" id="1.20.144.10">
    <property type="entry name" value="Phosphatidic acid phosphatase type 2/haloperoxidase"/>
    <property type="match status" value="1"/>
</dbReference>
<dbReference type="Pfam" id="PF01569">
    <property type="entry name" value="PAP2"/>
    <property type="match status" value="1"/>
</dbReference>
<gene>
    <name evidence="3" type="ORF">GGQ55_001270</name>
</gene>
<feature type="transmembrane region" description="Helical" evidence="1">
    <location>
        <begin position="20"/>
        <end position="39"/>
    </location>
</feature>
<dbReference type="GO" id="GO:0050380">
    <property type="term" value="F:undecaprenyl-diphosphatase activity"/>
    <property type="evidence" value="ECO:0007669"/>
    <property type="project" value="UniProtKB-EC"/>
</dbReference>
<evidence type="ECO:0000313" key="4">
    <source>
        <dbReference type="Proteomes" id="UP000541969"/>
    </source>
</evidence>
<dbReference type="EMBL" id="JACBZT010000001">
    <property type="protein sequence ID" value="NYJ04992.1"/>
    <property type="molecule type" value="Genomic_DNA"/>
</dbReference>
<dbReference type="EC" id="3.6.1.27" evidence="3"/>
<keyword evidence="1" id="KW-1133">Transmembrane helix</keyword>
<dbReference type="AlphaFoldDB" id="A0A853CEI7"/>
<feature type="domain" description="Phosphatidic acid phosphatase type 2/haloperoxidase" evidence="2">
    <location>
        <begin position="91"/>
        <end position="199"/>
    </location>
</feature>